<gene>
    <name evidence="1" type="ordered locus">Os12g0489000</name>
    <name evidence="1" type="ORF">OSNPB_120489000</name>
</gene>
<reference evidence="1 2" key="3">
    <citation type="journal article" date="2013" name="Rice">
        <title>Improvement of the Oryza sativa Nipponbare reference genome using next generation sequence and optical map data.</title>
        <authorList>
            <person name="Kawahara Y."/>
            <person name="de la Bastide M."/>
            <person name="Hamilton J.P."/>
            <person name="Kanamori H."/>
            <person name="McCombie W.R."/>
            <person name="Ouyang S."/>
            <person name="Schwartz D.C."/>
            <person name="Tanaka T."/>
            <person name="Wu J."/>
            <person name="Zhou S."/>
            <person name="Childs K.L."/>
            <person name="Davidson R.M."/>
            <person name="Lin H."/>
            <person name="Quesada-Ocampo L."/>
            <person name="Vaillancourt B."/>
            <person name="Sakai H."/>
            <person name="Lee S.S."/>
            <person name="Kim J."/>
            <person name="Numa H."/>
            <person name="Itoh T."/>
            <person name="Buell C.R."/>
            <person name="Matsumoto T."/>
        </authorList>
    </citation>
    <scope>NUCLEOTIDE SEQUENCE [LARGE SCALE GENOMIC DNA]</scope>
    <source>
        <strain evidence="2">cv. Nipponbare</strain>
    </source>
</reference>
<reference evidence="2" key="1">
    <citation type="journal article" date="2005" name="Nature">
        <title>The map-based sequence of the rice genome.</title>
        <authorList>
            <consortium name="International rice genome sequencing project (IRGSP)"/>
            <person name="Matsumoto T."/>
            <person name="Wu J."/>
            <person name="Kanamori H."/>
            <person name="Katayose Y."/>
            <person name="Fujisawa M."/>
            <person name="Namiki N."/>
            <person name="Mizuno H."/>
            <person name="Yamamoto K."/>
            <person name="Antonio B.A."/>
            <person name="Baba T."/>
            <person name="Sakata K."/>
            <person name="Nagamura Y."/>
            <person name="Aoki H."/>
            <person name="Arikawa K."/>
            <person name="Arita K."/>
            <person name="Bito T."/>
            <person name="Chiden Y."/>
            <person name="Fujitsuka N."/>
            <person name="Fukunaka R."/>
            <person name="Hamada M."/>
            <person name="Harada C."/>
            <person name="Hayashi A."/>
            <person name="Hijishita S."/>
            <person name="Honda M."/>
            <person name="Hosokawa S."/>
            <person name="Ichikawa Y."/>
            <person name="Idonuma A."/>
            <person name="Iijima M."/>
            <person name="Ikeda M."/>
            <person name="Ikeno M."/>
            <person name="Ito K."/>
            <person name="Ito S."/>
            <person name="Ito T."/>
            <person name="Ito Y."/>
            <person name="Ito Y."/>
            <person name="Iwabuchi A."/>
            <person name="Kamiya K."/>
            <person name="Karasawa W."/>
            <person name="Kurita K."/>
            <person name="Katagiri S."/>
            <person name="Kikuta A."/>
            <person name="Kobayashi H."/>
            <person name="Kobayashi N."/>
            <person name="Machita K."/>
            <person name="Maehara T."/>
            <person name="Masukawa M."/>
            <person name="Mizubayashi T."/>
            <person name="Mukai Y."/>
            <person name="Nagasaki H."/>
            <person name="Nagata Y."/>
            <person name="Naito S."/>
            <person name="Nakashima M."/>
            <person name="Nakama Y."/>
            <person name="Nakamichi Y."/>
            <person name="Nakamura M."/>
            <person name="Meguro A."/>
            <person name="Negishi M."/>
            <person name="Ohta I."/>
            <person name="Ohta T."/>
            <person name="Okamoto M."/>
            <person name="Ono N."/>
            <person name="Saji S."/>
            <person name="Sakaguchi M."/>
            <person name="Sakai K."/>
            <person name="Shibata M."/>
            <person name="Shimokawa T."/>
            <person name="Song J."/>
            <person name="Takazaki Y."/>
            <person name="Terasawa K."/>
            <person name="Tsugane M."/>
            <person name="Tsuji K."/>
            <person name="Ueda S."/>
            <person name="Waki K."/>
            <person name="Yamagata H."/>
            <person name="Yamamoto M."/>
            <person name="Yamamoto S."/>
            <person name="Yamane H."/>
            <person name="Yoshiki S."/>
            <person name="Yoshihara R."/>
            <person name="Yukawa K."/>
            <person name="Zhong H."/>
            <person name="Yano M."/>
            <person name="Yuan Q."/>
            <person name="Ouyang S."/>
            <person name="Liu J."/>
            <person name="Jones K.M."/>
            <person name="Gansberger K."/>
            <person name="Moffat K."/>
            <person name="Hill J."/>
            <person name="Bera J."/>
            <person name="Fadrosh D."/>
            <person name="Jin S."/>
            <person name="Johri S."/>
            <person name="Kim M."/>
            <person name="Overton L."/>
            <person name="Reardon M."/>
            <person name="Tsitrin T."/>
            <person name="Vuong H."/>
            <person name="Weaver B."/>
            <person name="Ciecko A."/>
            <person name="Tallon L."/>
            <person name="Jackson J."/>
            <person name="Pai G."/>
            <person name="Aken S.V."/>
            <person name="Utterback T."/>
            <person name="Reidmuller S."/>
            <person name="Feldblyum T."/>
            <person name="Hsiao J."/>
            <person name="Zismann V."/>
            <person name="Iobst S."/>
            <person name="de Vazeille A.R."/>
            <person name="Buell C.R."/>
            <person name="Ying K."/>
            <person name="Li Y."/>
            <person name="Lu T."/>
            <person name="Huang Y."/>
            <person name="Zhao Q."/>
            <person name="Feng Q."/>
            <person name="Zhang L."/>
            <person name="Zhu J."/>
            <person name="Weng Q."/>
            <person name="Mu J."/>
            <person name="Lu Y."/>
            <person name="Fan D."/>
            <person name="Liu Y."/>
            <person name="Guan J."/>
            <person name="Zhang Y."/>
            <person name="Yu S."/>
            <person name="Liu X."/>
            <person name="Zhang Y."/>
            <person name="Hong G."/>
            <person name="Han B."/>
            <person name="Choisne N."/>
            <person name="Demange N."/>
            <person name="Orjeda G."/>
            <person name="Samain S."/>
            <person name="Cattolico L."/>
            <person name="Pelletier E."/>
            <person name="Couloux A."/>
            <person name="Segurens B."/>
            <person name="Wincker P."/>
            <person name="D'Hont A."/>
            <person name="Scarpelli C."/>
            <person name="Weissenbach J."/>
            <person name="Salanoubat M."/>
            <person name="Quetier F."/>
            <person name="Yu Y."/>
            <person name="Kim H.R."/>
            <person name="Rambo T."/>
            <person name="Currie J."/>
            <person name="Collura K."/>
            <person name="Luo M."/>
            <person name="Yang T."/>
            <person name="Ammiraju J.S.S."/>
            <person name="Engler F."/>
            <person name="Soderlund C."/>
            <person name="Wing R.A."/>
            <person name="Palmer L.E."/>
            <person name="de la Bastide M."/>
            <person name="Spiegel L."/>
            <person name="Nascimento L."/>
            <person name="Zutavern T."/>
            <person name="O'Shaughnessy A."/>
            <person name="Dike S."/>
            <person name="Dedhia N."/>
            <person name="Preston R."/>
            <person name="Balija V."/>
            <person name="McCombie W.R."/>
            <person name="Chow T."/>
            <person name="Chen H."/>
            <person name="Chung M."/>
            <person name="Chen C."/>
            <person name="Shaw J."/>
            <person name="Wu H."/>
            <person name="Hsiao K."/>
            <person name="Chao Y."/>
            <person name="Chu M."/>
            <person name="Cheng C."/>
            <person name="Hour A."/>
            <person name="Lee P."/>
            <person name="Lin S."/>
            <person name="Lin Y."/>
            <person name="Liou J."/>
            <person name="Liu S."/>
            <person name="Hsing Y."/>
            <person name="Raghuvanshi S."/>
            <person name="Mohanty A."/>
            <person name="Bharti A.K."/>
            <person name="Gaur A."/>
            <person name="Gupta V."/>
            <person name="Kumar D."/>
            <person name="Ravi V."/>
            <person name="Vij S."/>
            <person name="Kapur A."/>
            <person name="Khurana P."/>
            <person name="Khurana P."/>
            <person name="Khurana J.P."/>
            <person name="Tyagi A.K."/>
            <person name="Gaikwad K."/>
            <person name="Singh A."/>
            <person name="Dalal V."/>
            <person name="Srivastava S."/>
            <person name="Dixit A."/>
            <person name="Pal A.K."/>
            <person name="Ghazi I.A."/>
            <person name="Yadav M."/>
            <person name="Pandit A."/>
            <person name="Bhargava A."/>
            <person name="Sureshbabu K."/>
            <person name="Batra K."/>
            <person name="Sharma T.R."/>
            <person name="Mohapatra T."/>
            <person name="Singh N.K."/>
            <person name="Messing J."/>
            <person name="Nelson A.B."/>
            <person name="Fuks G."/>
            <person name="Kavchok S."/>
            <person name="Keizer G."/>
            <person name="Linton E."/>
            <person name="Llaca V."/>
            <person name="Song R."/>
            <person name="Tanyolac B."/>
            <person name="Young S."/>
            <person name="Ho-Il K."/>
            <person name="Hahn J.H."/>
            <person name="Sangsakoo G."/>
            <person name="Vanavichit A."/>
            <person name="de Mattos Luiz.A.T."/>
            <person name="Zimmer P.D."/>
            <person name="Malone G."/>
            <person name="Dellagostin O."/>
            <person name="de Oliveira A.C."/>
            <person name="Bevan M."/>
            <person name="Bancroft I."/>
            <person name="Minx P."/>
            <person name="Cordum H."/>
            <person name="Wilson R."/>
            <person name="Cheng Z."/>
            <person name="Jin W."/>
            <person name="Jiang J."/>
            <person name="Leong S.A."/>
            <person name="Iwama H."/>
            <person name="Gojobori T."/>
            <person name="Itoh T."/>
            <person name="Niimura Y."/>
            <person name="Fujii Y."/>
            <person name="Habara T."/>
            <person name="Sakai H."/>
            <person name="Sato Y."/>
            <person name="Wilson G."/>
            <person name="Kumar K."/>
            <person name="McCouch S."/>
            <person name="Juretic N."/>
            <person name="Hoen D."/>
            <person name="Wright S."/>
            <person name="Bruskiewich R."/>
            <person name="Bureau T."/>
            <person name="Miyao A."/>
            <person name="Hirochika H."/>
            <person name="Nishikawa T."/>
            <person name="Kadowaki K."/>
            <person name="Sugiura M."/>
            <person name="Burr B."/>
            <person name="Sasaki T."/>
        </authorList>
    </citation>
    <scope>NUCLEOTIDE SEQUENCE [LARGE SCALE GENOMIC DNA]</scope>
    <source>
        <strain evidence="2">cv. Nipponbare</strain>
    </source>
</reference>
<accession>A0A0P0YAA6</accession>
<proteinExistence type="predicted"/>
<keyword evidence="2" id="KW-1185">Reference proteome</keyword>
<sequence length="144" mass="15860">MDGGQRRPEGGWWEAERDVAVAMARRPIAVVHGALRGSPAGWCSSQWFTSPRLVSPSPPSTTRGTTSLRGTRTIEYHPHARGPQGHVHLILHGVPVIALCFLYEESLGGAIALLLHLQDKEQWQDNAFCRVSPRFLPPSHSSTH</sequence>
<dbReference type="PaxDb" id="39947-A0A0P0YAA6"/>
<dbReference type="STRING" id="39947.A0A0P0YAA6"/>
<evidence type="ECO:0000313" key="1">
    <source>
        <dbReference type="EMBL" id="BAT17188.1"/>
    </source>
</evidence>
<dbReference type="EMBL" id="AP014968">
    <property type="protein sequence ID" value="BAT17188.1"/>
    <property type="molecule type" value="Genomic_DNA"/>
</dbReference>
<dbReference type="InParanoid" id="A0A0P0YAA6"/>
<name>A0A0P0YAA6_ORYSJ</name>
<evidence type="ECO:0000313" key="2">
    <source>
        <dbReference type="Proteomes" id="UP000059680"/>
    </source>
</evidence>
<dbReference type="AlphaFoldDB" id="A0A0P0YAA6"/>
<organism evidence="1 2">
    <name type="scientific">Oryza sativa subsp. japonica</name>
    <name type="common">Rice</name>
    <dbReference type="NCBI Taxonomy" id="39947"/>
    <lineage>
        <taxon>Eukaryota</taxon>
        <taxon>Viridiplantae</taxon>
        <taxon>Streptophyta</taxon>
        <taxon>Embryophyta</taxon>
        <taxon>Tracheophyta</taxon>
        <taxon>Spermatophyta</taxon>
        <taxon>Magnoliopsida</taxon>
        <taxon>Liliopsida</taxon>
        <taxon>Poales</taxon>
        <taxon>Poaceae</taxon>
        <taxon>BOP clade</taxon>
        <taxon>Oryzoideae</taxon>
        <taxon>Oryzeae</taxon>
        <taxon>Oryzinae</taxon>
        <taxon>Oryza</taxon>
        <taxon>Oryza sativa</taxon>
    </lineage>
</organism>
<reference evidence="1 2" key="2">
    <citation type="journal article" date="2013" name="Plant Cell Physiol.">
        <title>Rice Annotation Project Database (RAP-DB): an integrative and interactive database for rice genomics.</title>
        <authorList>
            <person name="Sakai H."/>
            <person name="Lee S.S."/>
            <person name="Tanaka T."/>
            <person name="Numa H."/>
            <person name="Kim J."/>
            <person name="Kawahara Y."/>
            <person name="Wakimoto H."/>
            <person name="Yang C.C."/>
            <person name="Iwamoto M."/>
            <person name="Abe T."/>
            <person name="Yamada Y."/>
            <person name="Muto A."/>
            <person name="Inokuchi H."/>
            <person name="Ikemura T."/>
            <person name="Matsumoto T."/>
            <person name="Sasaki T."/>
            <person name="Itoh T."/>
        </authorList>
    </citation>
    <scope>NUCLEOTIDE SEQUENCE [LARGE SCALE GENOMIC DNA]</scope>
    <source>
        <strain evidence="2">cv. Nipponbare</strain>
    </source>
</reference>
<dbReference type="Proteomes" id="UP000059680">
    <property type="component" value="Chromosome 12"/>
</dbReference>
<protein>
    <submittedName>
        <fullName evidence="1">Os12g0489000 protein</fullName>
    </submittedName>
</protein>